<evidence type="ECO:0000313" key="1">
    <source>
        <dbReference type="EnsemblProtists" id="HpaP813876"/>
    </source>
</evidence>
<dbReference type="EnsemblProtists" id="HpaT813876">
    <property type="protein sequence ID" value="HpaP813876"/>
    <property type="gene ID" value="HpaG813876"/>
</dbReference>
<name>M4C458_HYAAE</name>
<dbReference type="VEuPathDB" id="FungiDB:HpaG813876"/>
<accession>M4C458</accession>
<protein>
    <submittedName>
        <fullName evidence="1">Uncharacterized protein</fullName>
    </submittedName>
</protein>
<keyword evidence="2" id="KW-1185">Reference proteome</keyword>
<reference evidence="1" key="2">
    <citation type="submission" date="2015-06" db="UniProtKB">
        <authorList>
            <consortium name="EnsemblProtists"/>
        </authorList>
    </citation>
    <scope>IDENTIFICATION</scope>
    <source>
        <strain evidence="1">Emoy2</strain>
    </source>
</reference>
<dbReference type="AlphaFoldDB" id="M4C458"/>
<sequence>MMEPRAYCACYIRHYFEEVDVEVSEENTSLYFTGRKQRIQLGWSPQEVISELGAPVSVFRKAEDPDDGSTIAGGLVSDYFHNYPHLGLDVLYDSMHRASKVILKTNALG</sequence>
<evidence type="ECO:0000313" key="2">
    <source>
        <dbReference type="Proteomes" id="UP000011713"/>
    </source>
</evidence>
<proteinExistence type="predicted"/>
<reference evidence="2" key="1">
    <citation type="journal article" date="2010" name="Science">
        <title>Signatures of adaptation to obligate biotrophy in the Hyaloperonospora arabidopsidis genome.</title>
        <authorList>
            <person name="Baxter L."/>
            <person name="Tripathy S."/>
            <person name="Ishaque N."/>
            <person name="Boot N."/>
            <person name="Cabral A."/>
            <person name="Kemen E."/>
            <person name="Thines M."/>
            <person name="Ah-Fong A."/>
            <person name="Anderson R."/>
            <person name="Badejoko W."/>
            <person name="Bittner-Eddy P."/>
            <person name="Boore J.L."/>
            <person name="Chibucos M.C."/>
            <person name="Coates M."/>
            <person name="Dehal P."/>
            <person name="Delehaunty K."/>
            <person name="Dong S."/>
            <person name="Downton P."/>
            <person name="Dumas B."/>
            <person name="Fabro G."/>
            <person name="Fronick C."/>
            <person name="Fuerstenberg S.I."/>
            <person name="Fulton L."/>
            <person name="Gaulin E."/>
            <person name="Govers F."/>
            <person name="Hughes L."/>
            <person name="Humphray S."/>
            <person name="Jiang R.H."/>
            <person name="Judelson H."/>
            <person name="Kamoun S."/>
            <person name="Kyung K."/>
            <person name="Meijer H."/>
            <person name="Minx P."/>
            <person name="Morris P."/>
            <person name="Nelson J."/>
            <person name="Phuntumart V."/>
            <person name="Qutob D."/>
            <person name="Rehmany A."/>
            <person name="Rougon-Cardoso A."/>
            <person name="Ryden P."/>
            <person name="Torto-Alalibo T."/>
            <person name="Studholme D."/>
            <person name="Wang Y."/>
            <person name="Win J."/>
            <person name="Wood J."/>
            <person name="Clifton S.W."/>
            <person name="Rogers J."/>
            <person name="Van den Ackerveken G."/>
            <person name="Jones J.D."/>
            <person name="McDowell J.M."/>
            <person name="Beynon J."/>
            <person name="Tyler B.M."/>
        </authorList>
    </citation>
    <scope>NUCLEOTIDE SEQUENCE [LARGE SCALE GENOMIC DNA]</scope>
    <source>
        <strain evidence="2">Emoy2</strain>
    </source>
</reference>
<dbReference type="InterPro" id="IPR005373">
    <property type="entry name" value="PHAF1"/>
</dbReference>
<dbReference type="eggNOG" id="KOG2819">
    <property type="taxonomic scope" value="Eukaryota"/>
</dbReference>
<dbReference type="HOGENOM" id="CLU_2189025_0_0_1"/>
<dbReference type="Pfam" id="PF03676">
    <property type="entry name" value="PHAF1"/>
    <property type="match status" value="1"/>
</dbReference>
<dbReference type="EMBL" id="JH598200">
    <property type="status" value="NOT_ANNOTATED_CDS"/>
    <property type="molecule type" value="Genomic_DNA"/>
</dbReference>
<organism evidence="1 2">
    <name type="scientific">Hyaloperonospora arabidopsidis (strain Emoy2)</name>
    <name type="common">Downy mildew agent</name>
    <name type="synonym">Peronospora arabidopsidis</name>
    <dbReference type="NCBI Taxonomy" id="559515"/>
    <lineage>
        <taxon>Eukaryota</taxon>
        <taxon>Sar</taxon>
        <taxon>Stramenopiles</taxon>
        <taxon>Oomycota</taxon>
        <taxon>Peronosporomycetes</taxon>
        <taxon>Peronosporales</taxon>
        <taxon>Peronosporaceae</taxon>
        <taxon>Hyaloperonospora</taxon>
    </lineage>
</organism>
<dbReference type="InParanoid" id="M4C458"/>
<dbReference type="Proteomes" id="UP000011713">
    <property type="component" value="Unassembled WGS sequence"/>
</dbReference>